<feature type="domain" description="HTH luxR-type" evidence="6">
    <location>
        <begin position="291"/>
        <end position="356"/>
    </location>
</feature>
<dbReference type="EMBL" id="JBEPMY010000001">
    <property type="protein sequence ID" value="MET3753164.1"/>
    <property type="molecule type" value="Genomic_DNA"/>
</dbReference>
<dbReference type="InterPro" id="IPR016032">
    <property type="entry name" value="Sig_transdc_resp-reg_C-effctor"/>
</dbReference>
<dbReference type="Pfam" id="PF13411">
    <property type="entry name" value="MerR_1"/>
    <property type="match status" value="1"/>
</dbReference>
<dbReference type="Pfam" id="PF00196">
    <property type="entry name" value="GerE"/>
    <property type="match status" value="1"/>
</dbReference>
<organism evidence="8 9">
    <name type="scientific">Rhizobium binae</name>
    <dbReference type="NCBI Taxonomy" id="1138190"/>
    <lineage>
        <taxon>Bacteria</taxon>
        <taxon>Pseudomonadati</taxon>
        <taxon>Pseudomonadota</taxon>
        <taxon>Alphaproteobacteria</taxon>
        <taxon>Hyphomicrobiales</taxon>
        <taxon>Rhizobiaceae</taxon>
        <taxon>Rhizobium/Agrobacterium group</taxon>
        <taxon>Rhizobium</taxon>
    </lineage>
</organism>
<dbReference type="Gene3D" id="1.10.10.10">
    <property type="entry name" value="Winged helix-like DNA-binding domain superfamily/Winged helix DNA-binding domain"/>
    <property type="match status" value="1"/>
</dbReference>
<dbReference type="InterPro" id="IPR036388">
    <property type="entry name" value="WH-like_DNA-bd_sf"/>
</dbReference>
<keyword evidence="2" id="KW-0805">Transcription regulation</keyword>
<accession>A0ABV2M9Q9</accession>
<sequence>MANEIRRWMRCRSLMQSKHFNQTSTASIPQQEFPSETSAQCGGAAHVMPHSTEGMPANYALSLLSHLKEIIFSTYKKDRSRITWTLCRVNVGRVLLLSHRKDRLEETPLAAPGKQLANPHEVQQDALGGFMPDGSKRLFAAAGFASEARSKYRFLPSAALPPDLPEGPVPIADMANAFGVTHRTLHFYEEKGLISANRIGLMRVYGQDDVMRMAVITVCRETGMPIAVIQELMDELRKADSQESAEAMFREALQVRRRELTAEMSTLHRQLQQVGDLLDYDGSIETQPLNDNEDNSSLTPQEKRCLELMAEGYSTQRIARALDLKHDETRDIEAAIILKFRANNRFQAIAKAVLLGIVQA</sequence>
<feature type="domain" description="HTH merR-type" evidence="7">
    <location>
        <begin position="171"/>
        <end position="235"/>
    </location>
</feature>
<dbReference type="InterPro" id="IPR000551">
    <property type="entry name" value="MerR-type_HTH_dom"/>
</dbReference>
<evidence type="ECO:0000256" key="3">
    <source>
        <dbReference type="ARBA" id="ARBA00023125"/>
    </source>
</evidence>
<dbReference type="PANTHER" id="PTHR30204:SF69">
    <property type="entry name" value="MERR-FAMILY TRANSCRIPTIONAL REGULATOR"/>
    <property type="match status" value="1"/>
</dbReference>
<keyword evidence="3 8" id="KW-0238">DNA-binding</keyword>
<protein>
    <submittedName>
        <fullName evidence="8">DNA-binding transcriptional MerR regulator</fullName>
    </submittedName>
</protein>
<keyword evidence="1" id="KW-0678">Repressor</keyword>
<evidence type="ECO:0000313" key="8">
    <source>
        <dbReference type="EMBL" id="MET3753164.1"/>
    </source>
</evidence>
<dbReference type="Proteomes" id="UP001549077">
    <property type="component" value="Unassembled WGS sequence"/>
</dbReference>
<dbReference type="InterPro" id="IPR009061">
    <property type="entry name" value="DNA-bd_dom_put_sf"/>
</dbReference>
<dbReference type="SUPFAM" id="SSF46894">
    <property type="entry name" value="C-terminal effector domain of the bipartite response regulators"/>
    <property type="match status" value="1"/>
</dbReference>
<evidence type="ECO:0000256" key="5">
    <source>
        <dbReference type="SAM" id="MobiDB-lite"/>
    </source>
</evidence>
<dbReference type="InterPro" id="IPR000792">
    <property type="entry name" value="Tscrpt_reg_LuxR_C"/>
</dbReference>
<dbReference type="CDD" id="cd00592">
    <property type="entry name" value="HTH_MerR-like"/>
    <property type="match status" value="1"/>
</dbReference>
<feature type="region of interest" description="Disordered" evidence="5">
    <location>
        <begin position="20"/>
        <end position="43"/>
    </location>
</feature>
<gene>
    <name evidence="8" type="ORF">ABID08_000503</name>
</gene>
<evidence type="ECO:0000256" key="4">
    <source>
        <dbReference type="ARBA" id="ARBA00023163"/>
    </source>
</evidence>
<dbReference type="SMART" id="SM00421">
    <property type="entry name" value="HTH_LUXR"/>
    <property type="match status" value="1"/>
</dbReference>
<dbReference type="PROSITE" id="PS50937">
    <property type="entry name" value="HTH_MERR_2"/>
    <property type="match status" value="1"/>
</dbReference>
<keyword evidence="9" id="KW-1185">Reference proteome</keyword>
<dbReference type="InterPro" id="IPR047057">
    <property type="entry name" value="MerR_fam"/>
</dbReference>
<dbReference type="GO" id="GO:0003677">
    <property type="term" value="F:DNA binding"/>
    <property type="evidence" value="ECO:0007669"/>
    <property type="project" value="UniProtKB-KW"/>
</dbReference>
<feature type="compositionally biased region" description="Polar residues" evidence="5">
    <location>
        <begin position="20"/>
        <end position="40"/>
    </location>
</feature>
<name>A0ABV2M9Q9_9HYPH</name>
<dbReference type="PANTHER" id="PTHR30204">
    <property type="entry name" value="REDOX-CYCLING DRUG-SENSING TRANSCRIPTIONAL ACTIVATOR SOXR"/>
    <property type="match status" value="1"/>
</dbReference>
<evidence type="ECO:0000259" key="6">
    <source>
        <dbReference type="PROSITE" id="PS50043"/>
    </source>
</evidence>
<evidence type="ECO:0000256" key="2">
    <source>
        <dbReference type="ARBA" id="ARBA00023015"/>
    </source>
</evidence>
<comment type="caution">
    <text evidence="8">The sequence shown here is derived from an EMBL/GenBank/DDBJ whole genome shotgun (WGS) entry which is preliminary data.</text>
</comment>
<evidence type="ECO:0000313" key="9">
    <source>
        <dbReference type="Proteomes" id="UP001549077"/>
    </source>
</evidence>
<keyword evidence="4" id="KW-0804">Transcription</keyword>
<dbReference type="Gene3D" id="1.10.1660.10">
    <property type="match status" value="1"/>
</dbReference>
<dbReference type="SUPFAM" id="SSF46955">
    <property type="entry name" value="Putative DNA-binding domain"/>
    <property type="match status" value="1"/>
</dbReference>
<dbReference type="SMART" id="SM00422">
    <property type="entry name" value="HTH_MERR"/>
    <property type="match status" value="1"/>
</dbReference>
<proteinExistence type="predicted"/>
<evidence type="ECO:0000259" key="7">
    <source>
        <dbReference type="PROSITE" id="PS50937"/>
    </source>
</evidence>
<dbReference type="PROSITE" id="PS50043">
    <property type="entry name" value="HTH_LUXR_2"/>
    <property type="match status" value="1"/>
</dbReference>
<evidence type="ECO:0000256" key="1">
    <source>
        <dbReference type="ARBA" id="ARBA00022491"/>
    </source>
</evidence>
<reference evidence="8 9" key="1">
    <citation type="submission" date="2024-06" db="EMBL/GenBank/DDBJ databases">
        <title>Genomic Encyclopedia of Type Strains, Phase IV (KMG-IV): sequencing the most valuable type-strain genomes for metagenomic binning, comparative biology and taxonomic classification.</title>
        <authorList>
            <person name="Goeker M."/>
        </authorList>
    </citation>
    <scope>NUCLEOTIDE SEQUENCE [LARGE SCALE GENOMIC DNA]</scope>
    <source>
        <strain evidence="8 9">DSM 29288</strain>
    </source>
</reference>